<dbReference type="Pfam" id="PF01926">
    <property type="entry name" value="MMR_HSR1"/>
    <property type="match status" value="1"/>
</dbReference>
<evidence type="ECO:0000313" key="4">
    <source>
        <dbReference type="Proteomes" id="UP000187209"/>
    </source>
</evidence>
<name>A0A1R2B0L2_9CILI</name>
<gene>
    <name evidence="3" type="ORF">SteCoe_31736</name>
</gene>
<dbReference type="InterPro" id="IPR027417">
    <property type="entry name" value="P-loop_NTPase"/>
</dbReference>
<dbReference type="CDD" id="cd00882">
    <property type="entry name" value="Ras_like_GTPase"/>
    <property type="match status" value="1"/>
</dbReference>
<dbReference type="OrthoDB" id="2611327at2759"/>
<evidence type="ECO:0000256" key="1">
    <source>
        <dbReference type="SAM" id="MobiDB-lite"/>
    </source>
</evidence>
<keyword evidence="4" id="KW-1185">Reference proteome</keyword>
<dbReference type="SUPFAM" id="SSF52540">
    <property type="entry name" value="P-loop containing nucleoside triphosphate hydrolases"/>
    <property type="match status" value="1"/>
</dbReference>
<dbReference type="AlphaFoldDB" id="A0A1R2B0L2"/>
<sequence length="338" mass="38745">MGCACPGDISSDEELANEDKKKNSPRNQKSHKEPANYVNALPNQGPKQFINDDHKKKEENHKANEVDEAEKVNKESETIKEDKKTLLNSDSNPEKNRKISEPKKNDIFLQKIEADYTILIIGEEASGKTSLCKLILNVIRNNSIENIEFNSLEDSDFISNYENCIMSEKYNLPEGGNSSSLTKGLRFYIEKEESSSKKLLFIDTPGIKITRNSELDVQYLKLINKAFKLKKIDYVLFVQKADCNSFSLSIDTTLRKLAENLKEYDFGIIILLTYYAGTILFKDNILPFNQSLIKKQYALNNQIFLIDKQTLQKKSQKYQNSYEISKTKVKKLIKLIIA</sequence>
<dbReference type="GO" id="GO:0005525">
    <property type="term" value="F:GTP binding"/>
    <property type="evidence" value="ECO:0007669"/>
    <property type="project" value="InterPro"/>
</dbReference>
<feature type="domain" description="G" evidence="2">
    <location>
        <begin position="118"/>
        <end position="263"/>
    </location>
</feature>
<dbReference type="EMBL" id="MPUH01001100">
    <property type="protein sequence ID" value="OMJ70312.1"/>
    <property type="molecule type" value="Genomic_DNA"/>
</dbReference>
<feature type="compositionally biased region" description="Basic and acidic residues" evidence="1">
    <location>
        <begin position="50"/>
        <end position="85"/>
    </location>
</feature>
<comment type="caution">
    <text evidence="3">The sequence shown here is derived from an EMBL/GenBank/DDBJ whole genome shotgun (WGS) entry which is preliminary data.</text>
</comment>
<dbReference type="Proteomes" id="UP000187209">
    <property type="component" value="Unassembled WGS sequence"/>
</dbReference>
<accession>A0A1R2B0L2</accession>
<dbReference type="InterPro" id="IPR006073">
    <property type="entry name" value="GTP-bd"/>
</dbReference>
<dbReference type="Gene3D" id="3.40.50.300">
    <property type="entry name" value="P-loop containing nucleotide triphosphate hydrolases"/>
    <property type="match status" value="1"/>
</dbReference>
<feature type="region of interest" description="Disordered" evidence="1">
    <location>
        <begin position="1"/>
        <end position="99"/>
    </location>
</feature>
<evidence type="ECO:0000259" key="2">
    <source>
        <dbReference type="Pfam" id="PF01926"/>
    </source>
</evidence>
<proteinExistence type="predicted"/>
<dbReference type="PANTHER" id="PTHR32046">
    <property type="entry name" value="G DOMAIN-CONTAINING PROTEIN"/>
    <property type="match status" value="1"/>
</dbReference>
<protein>
    <recommendedName>
        <fullName evidence="2">G domain-containing protein</fullName>
    </recommendedName>
</protein>
<evidence type="ECO:0000313" key="3">
    <source>
        <dbReference type="EMBL" id="OMJ70312.1"/>
    </source>
</evidence>
<dbReference type="PANTHER" id="PTHR32046:SF11">
    <property type="entry name" value="IMMUNE-ASSOCIATED NUCLEOTIDE-BINDING PROTEIN 10-LIKE"/>
    <property type="match status" value="1"/>
</dbReference>
<organism evidence="3 4">
    <name type="scientific">Stentor coeruleus</name>
    <dbReference type="NCBI Taxonomy" id="5963"/>
    <lineage>
        <taxon>Eukaryota</taxon>
        <taxon>Sar</taxon>
        <taxon>Alveolata</taxon>
        <taxon>Ciliophora</taxon>
        <taxon>Postciliodesmatophora</taxon>
        <taxon>Heterotrichea</taxon>
        <taxon>Heterotrichida</taxon>
        <taxon>Stentoridae</taxon>
        <taxon>Stentor</taxon>
    </lineage>
</organism>
<reference evidence="3 4" key="1">
    <citation type="submission" date="2016-11" db="EMBL/GenBank/DDBJ databases">
        <title>The macronuclear genome of Stentor coeruleus: a giant cell with tiny introns.</title>
        <authorList>
            <person name="Slabodnick M."/>
            <person name="Ruby J.G."/>
            <person name="Reiff S.B."/>
            <person name="Swart E.C."/>
            <person name="Gosai S."/>
            <person name="Prabakaran S."/>
            <person name="Witkowska E."/>
            <person name="Larue G.E."/>
            <person name="Fisher S."/>
            <person name="Freeman R.M."/>
            <person name="Gunawardena J."/>
            <person name="Chu W."/>
            <person name="Stover N.A."/>
            <person name="Gregory B.D."/>
            <person name="Nowacki M."/>
            <person name="Derisi J."/>
            <person name="Roy S.W."/>
            <person name="Marshall W.F."/>
            <person name="Sood P."/>
        </authorList>
    </citation>
    <scope>NUCLEOTIDE SEQUENCE [LARGE SCALE GENOMIC DNA]</scope>
    <source>
        <strain evidence="3">WM001</strain>
    </source>
</reference>